<dbReference type="InterPro" id="IPR003018">
    <property type="entry name" value="GAF"/>
</dbReference>
<dbReference type="InterPro" id="IPR035919">
    <property type="entry name" value="EAL_sf"/>
</dbReference>
<dbReference type="Pfam" id="PF00990">
    <property type="entry name" value="GGDEF"/>
    <property type="match status" value="1"/>
</dbReference>
<name>A0A521CD76_9ACTN</name>
<dbReference type="EMBL" id="FXTJ01000002">
    <property type="protein sequence ID" value="SMO57369.1"/>
    <property type="molecule type" value="Genomic_DNA"/>
</dbReference>
<evidence type="ECO:0000313" key="4">
    <source>
        <dbReference type="Proteomes" id="UP000317484"/>
    </source>
</evidence>
<dbReference type="CDD" id="cd01949">
    <property type="entry name" value="GGDEF"/>
    <property type="match status" value="1"/>
</dbReference>
<dbReference type="PROSITE" id="PS50887">
    <property type="entry name" value="GGDEF"/>
    <property type="match status" value="1"/>
</dbReference>
<feature type="domain" description="GGDEF" evidence="2">
    <location>
        <begin position="532"/>
        <end position="663"/>
    </location>
</feature>
<dbReference type="InterPro" id="IPR000160">
    <property type="entry name" value="GGDEF_dom"/>
</dbReference>
<proteinExistence type="predicted"/>
<dbReference type="Gene3D" id="3.30.450.40">
    <property type="match status" value="3"/>
</dbReference>
<sequence length="937" mass="101045">MWPVSPFDAEAALEHRLCSLRLALGADRVSVWFHEADTDLGVPFAQSVGEGGTPRNATVRVPLAVSRSPFLTTLVRDRRRLVVQPGDRGPEATELAALGVHDAAGTPVVCGTRGVLGVLVVEPARCGDDVRVERTAAALAQPLADAWARRAERRRLDSAETLLEIVEAATQAPSVDALLATACQRLAALGGVDRACVFLLEDGRLVPRMARYADGRRDRATWRRFRSAPAAMGLVERVLRTGEPASADRGSELLPDWWVEAFSIGSLLAVPLGRAPGAVGVLTLDSTELRPFSEEVRRLASAAGAHLGGVVEQARAAQARADELVVASAVRRLLVDGAGATGVAEAAEVLAAAVQGLAGTDRGAAYLVDDEGRVDGIRLVGWSPEARDVLTARVGGRPVGDVPLWRRIAEERRPVFVEDAAACDLLPADLVASLGLRSYVTVPLLAGGKLLGMVVSGSVGRSHHWSPAVREAVHRVTLEGALVVENAALRAVEQLRLAQLASEAHHDPLTGLANRRRFTELVERTIYAEPHRSCAVLMIDLDRFKEINDSFGHSVGDDLLCLVGPRLERALAPGDLLARMGGDEFAVLLPDADEARARDVAERLGGALREAFVLDGQPLHVDASIGVALCPQHGRDRSLLLARADTAMYRAKRGRHGARVWTPEGTTDSRDRLRTLEELRAALDTEELVPHHQPKLDLRTGRVTGVEALVRWEHPTRGLLTPDVFLPLAEQAGLMRRLTLRVLERSLLDVRAWRDAGHDLSLAVNLSVSNLQDLALPDQVALLLETRGVPAEALVLEITEDVLMADAARSQQVLADLRRLGVRLSVDDYGTGYSSLTYLRALPVDELKLDRSFVTSLTRDPRAAAIVRSTRQLARDLGMTFVVEGVEDAATLEAVRRMGCDVAQGWHVARPMPAERFPAWLAGAAVRGAVPRQRTPG</sequence>
<dbReference type="Gene3D" id="3.30.70.270">
    <property type="match status" value="1"/>
</dbReference>
<dbReference type="CDD" id="cd01948">
    <property type="entry name" value="EAL"/>
    <property type="match status" value="1"/>
</dbReference>
<dbReference type="SUPFAM" id="SSF55073">
    <property type="entry name" value="Nucleotide cyclase"/>
    <property type="match status" value="1"/>
</dbReference>
<dbReference type="PROSITE" id="PS50883">
    <property type="entry name" value="EAL"/>
    <property type="match status" value="1"/>
</dbReference>
<feature type="domain" description="EAL" evidence="1">
    <location>
        <begin position="672"/>
        <end position="925"/>
    </location>
</feature>
<accession>A0A521CD76</accession>
<dbReference type="NCBIfam" id="TIGR00254">
    <property type="entry name" value="GGDEF"/>
    <property type="match status" value="1"/>
</dbReference>
<dbReference type="SMART" id="SM00267">
    <property type="entry name" value="GGDEF"/>
    <property type="match status" value="1"/>
</dbReference>
<dbReference type="InterPro" id="IPR029016">
    <property type="entry name" value="GAF-like_dom_sf"/>
</dbReference>
<dbReference type="FunFam" id="3.30.70.270:FF:000001">
    <property type="entry name" value="Diguanylate cyclase domain protein"/>
    <property type="match status" value="1"/>
</dbReference>
<dbReference type="Pfam" id="PF13185">
    <property type="entry name" value="GAF_2"/>
    <property type="match status" value="1"/>
</dbReference>
<dbReference type="SMART" id="SM00052">
    <property type="entry name" value="EAL"/>
    <property type="match status" value="1"/>
</dbReference>
<evidence type="ECO:0000259" key="2">
    <source>
        <dbReference type="PROSITE" id="PS50887"/>
    </source>
</evidence>
<reference evidence="3 4" key="1">
    <citation type="submission" date="2017-05" db="EMBL/GenBank/DDBJ databases">
        <authorList>
            <person name="Varghese N."/>
            <person name="Submissions S."/>
        </authorList>
    </citation>
    <scope>NUCLEOTIDE SEQUENCE [LARGE SCALE GENOMIC DNA]</scope>
    <source>
        <strain evidence="3 4">DSM 46834</strain>
    </source>
</reference>
<dbReference type="InterPro" id="IPR029787">
    <property type="entry name" value="Nucleotide_cyclase"/>
</dbReference>
<keyword evidence="4" id="KW-1185">Reference proteome</keyword>
<dbReference type="PANTHER" id="PTHR44757">
    <property type="entry name" value="DIGUANYLATE CYCLASE DGCP"/>
    <property type="match status" value="1"/>
</dbReference>
<dbReference type="SMART" id="SM00065">
    <property type="entry name" value="GAF"/>
    <property type="match status" value="3"/>
</dbReference>
<dbReference type="InterPro" id="IPR043128">
    <property type="entry name" value="Rev_trsase/Diguanyl_cyclase"/>
</dbReference>
<dbReference type="PANTHER" id="PTHR44757:SF2">
    <property type="entry name" value="BIOFILM ARCHITECTURE MAINTENANCE PROTEIN MBAA"/>
    <property type="match status" value="1"/>
</dbReference>
<evidence type="ECO:0000259" key="1">
    <source>
        <dbReference type="PROSITE" id="PS50883"/>
    </source>
</evidence>
<evidence type="ECO:0000313" key="3">
    <source>
        <dbReference type="EMBL" id="SMO57369.1"/>
    </source>
</evidence>
<dbReference type="AlphaFoldDB" id="A0A521CD76"/>
<protein>
    <submittedName>
        <fullName evidence="3">Diguanylate cyclase (GGDEF) domain-containing protein</fullName>
    </submittedName>
</protein>
<dbReference type="SUPFAM" id="SSF55781">
    <property type="entry name" value="GAF domain-like"/>
    <property type="match status" value="3"/>
</dbReference>
<dbReference type="SUPFAM" id="SSF141868">
    <property type="entry name" value="EAL domain-like"/>
    <property type="match status" value="1"/>
</dbReference>
<gene>
    <name evidence="3" type="ORF">SAMN06273567_102304</name>
</gene>
<dbReference type="InterPro" id="IPR052155">
    <property type="entry name" value="Biofilm_reg_signaling"/>
</dbReference>
<dbReference type="InterPro" id="IPR001633">
    <property type="entry name" value="EAL_dom"/>
</dbReference>
<dbReference type="Gene3D" id="3.20.20.450">
    <property type="entry name" value="EAL domain"/>
    <property type="match status" value="1"/>
</dbReference>
<organism evidence="3 4">
    <name type="scientific">Geodermatophilus aquaeductus</name>
    <dbReference type="NCBI Taxonomy" id="1564161"/>
    <lineage>
        <taxon>Bacteria</taxon>
        <taxon>Bacillati</taxon>
        <taxon>Actinomycetota</taxon>
        <taxon>Actinomycetes</taxon>
        <taxon>Geodermatophilales</taxon>
        <taxon>Geodermatophilaceae</taxon>
        <taxon>Geodermatophilus</taxon>
    </lineage>
</organism>
<dbReference type="Pfam" id="PF01590">
    <property type="entry name" value="GAF"/>
    <property type="match status" value="2"/>
</dbReference>
<dbReference type="Proteomes" id="UP000317484">
    <property type="component" value="Unassembled WGS sequence"/>
</dbReference>
<dbReference type="Pfam" id="PF00563">
    <property type="entry name" value="EAL"/>
    <property type="match status" value="1"/>
</dbReference>